<reference evidence="2 3" key="1">
    <citation type="submission" date="2019-07" db="EMBL/GenBank/DDBJ databases">
        <title>Whole genome shotgun sequence of Meiothermus hypogaeus NBRC 106114.</title>
        <authorList>
            <person name="Hosoyama A."/>
            <person name="Uohara A."/>
            <person name="Ohji S."/>
            <person name="Ichikawa N."/>
        </authorList>
    </citation>
    <scope>NUCLEOTIDE SEQUENCE [LARGE SCALE GENOMIC DNA]</scope>
    <source>
        <strain evidence="2 3">NBRC 106114</strain>
    </source>
</reference>
<feature type="domain" description="Laminin G" evidence="1">
    <location>
        <begin position="304"/>
        <end position="400"/>
    </location>
</feature>
<dbReference type="RefSeq" id="WP_119340570.1">
    <property type="nucleotide sequence ID" value="NZ_BJXL01000175.1"/>
</dbReference>
<evidence type="ECO:0000313" key="3">
    <source>
        <dbReference type="Proteomes" id="UP000321197"/>
    </source>
</evidence>
<sequence length="622" mass="68601">MKHPKTSPAEILDRFTREVLYGDVIGSASDCGSVRLGIDVEAKISVEKGVLRFAPLDTPGWGRQGIAYGPFARRAGLAFGVLMLNGHNNSQTYAEPLSTPPLQLVGGQENATARIPFKAHFWPQPIRENLAVGWFDQPVPTNPLESGQALVMQGHPRENGRLCAAKVRGLHHLLLGVQNNPIYLLSVLREKGVAFYAGSLEGSRHLPALPRLRPLAIDPYSLTAKDLYAGVYQSILGEMGHRVDTRVYGVRVADVPAWQGYGTALLVDPQPQLGRKAAQGGVWQLHGPGMLLQAREAGGLFHVRLTAPASLIWRYHDPGHFLALELKAQEVRLRLQYGLQQYVLAVQPYTGAAQQPHWVQVLDDGKALIITLDGQPLFSEHPILEHRLANETGVGLVGQAADLEVHPREVELPPELDLGQPWQARGQTTVFAPYLNHPAEDLLLSWEPTLGRANLMPAEGGLRIEAAAGERAVYTMPWDSTHLADLEVEILPPGQSKGQSQQSRAGVCFWQDARHHLVVALRLDDSESSVAAMLRFAGYEDPFDMVWSRVPDLLYHGVPVRLRVVCDGERFQVYLDDEPVLYRALSDIYPGADRLYIRRVGLALSGYGEDTGSIFRSWVAHK</sequence>
<evidence type="ECO:0000259" key="1">
    <source>
        <dbReference type="Pfam" id="PF02210"/>
    </source>
</evidence>
<organism evidence="2 3">
    <name type="scientific">Meiothermus hypogaeus NBRC 106114</name>
    <dbReference type="NCBI Taxonomy" id="1227553"/>
    <lineage>
        <taxon>Bacteria</taxon>
        <taxon>Thermotogati</taxon>
        <taxon>Deinococcota</taxon>
        <taxon>Deinococci</taxon>
        <taxon>Thermales</taxon>
        <taxon>Thermaceae</taxon>
        <taxon>Meiothermus</taxon>
    </lineage>
</organism>
<accession>A0A511R673</accession>
<dbReference type="SUPFAM" id="SSF49899">
    <property type="entry name" value="Concanavalin A-like lectins/glucanases"/>
    <property type="match status" value="1"/>
</dbReference>
<dbReference type="InterPro" id="IPR001791">
    <property type="entry name" value="Laminin_G"/>
</dbReference>
<name>A0A511R673_9DEIN</name>
<proteinExistence type="predicted"/>
<dbReference type="Proteomes" id="UP000321197">
    <property type="component" value="Unassembled WGS sequence"/>
</dbReference>
<dbReference type="Pfam" id="PF02210">
    <property type="entry name" value="Laminin_G_2"/>
    <property type="match status" value="1"/>
</dbReference>
<comment type="caution">
    <text evidence="2">The sequence shown here is derived from an EMBL/GenBank/DDBJ whole genome shotgun (WGS) entry which is preliminary data.</text>
</comment>
<protein>
    <recommendedName>
        <fullName evidence="1">Laminin G domain-containing protein</fullName>
    </recommendedName>
</protein>
<dbReference type="InterPro" id="IPR013320">
    <property type="entry name" value="ConA-like_dom_sf"/>
</dbReference>
<dbReference type="OrthoDB" id="23896at2"/>
<gene>
    <name evidence="2" type="ORF">MHY01S_32790</name>
</gene>
<dbReference type="EMBL" id="BJXL01000175">
    <property type="protein sequence ID" value="GEM85113.1"/>
    <property type="molecule type" value="Genomic_DNA"/>
</dbReference>
<evidence type="ECO:0000313" key="2">
    <source>
        <dbReference type="EMBL" id="GEM85113.1"/>
    </source>
</evidence>
<dbReference type="AlphaFoldDB" id="A0A511R673"/>